<evidence type="ECO:0000313" key="2">
    <source>
        <dbReference type="EMBL" id="SFS01666.1"/>
    </source>
</evidence>
<dbReference type="PANTHER" id="PTHR43236:SF1">
    <property type="entry name" value="BLL7220 PROTEIN"/>
    <property type="match status" value="1"/>
</dbReference>
<dbReference type="PANTHER" id="PTHR43236">
    <property type="entry name" value="ANTITOXIN HIGA1"/>
    <property type="match status" value="1"/>
</dbReference>
<sequence>MSVIEAMKVVARHQKGDLPIQMVPLANDLGIEVYRVPNWPDTLSGMISKSNTSASGFDIFVNAAHPETRRRFTIAHECAHAILHPDLIGDGITDDALYRSGLSNRVEAQANRLAADILMPRDRLNELIDHGITSVPQLARMFGVSEQAMAIRVGAPQDV</sequence>
<dbReference type="InterPro" id="IPR052345">
    <property type="entry name" value="Rad_response_metalloprotease"/>
</dbReference>
<dbReference type="AlphaFoldDB" id="A0A1I6LE16"/>
<dbReference type="Gene3D" id="1.10.10.2910">
    <property type="match status" value="1"/>
</dbReference>
<keyword evidence="3" id="KW-1185">Reference proteome</keyword>
<dbReference type="InterPro" id="IPR010359">
    <property type="entry name" value="IrrE_HExxH"/>
</dbReference>
<dbReference type="EMBL" id="FOZG01000002">
    <property type="protein sequence ID" value="SFS01666.1"/>
    <property type="molecule type" value="Genomic_DNA"/>
</dbReference>
<feature type="domain" description="IrrE N-terminal-like" evidence="1">
    <location>
        <begin position="56"/>
        <end position="152"/>
    </location>
</feature>
<proteinExistence type="predicted"/>
<dbReference type="RefSeq" id="WP_207544592.1">
    <property type="nucleotide sequence ID" value="NZ_FOZG01000002.1"/>
</dbReference>
<dbReference type="Pfam" id="PF06114">
    <property type="entry name" value="Peptidase_M78"/>
    <property type="match status" value="1"/>
</dbReference>
<dbReference type="Proteomes" id="UP000198824">
    <property type="component" value="Unassembled WGS sequence"/>
</dbReference>
<organism evidence="2 3">
    <name type="scientific">Sphingomonas jatrophae</name>
    <dbReference type="NCBI Taxonomy" id="1166337"/>
    <lineage>
        <taxon>Bacteria</taxon>
        <taxon>Pseudomonadati</taxon>
        <taxon>Pseudomonadota</taxon>
        <taxon>Alphaproteobacteria</taxon>
        <taxon>Sphingomonadales</taxon>
        <taxon>Sphingomonadaceae</taxon>
        <taxon>Sphingomonas</taxon>
    </lineage>
</organism>
<evidence type="ECO:0000259" key="1">
    <source>
        <dbReference type="Pfam" id="PF06114"/>
    </source>
</evidence>
<protein>
    <recommendedName>
        <fullName evidence="1">IrrE N-terminal-like domain-containing protein</fullName>
    </recommendedName>
</protein>
<gene>
    <name evidence="2" type="ORF">SAMN05192580_2626</name>
</gene>
<accession>A0A1I6LE16</accession>
<evidence type="ECO:0000313" key="3">
    <source>
        <dbReference type="Proteomes" id="UP000198824"/>
    </source>
</evidence>
<reference evidence="2 3" key="1">
    <citation type="submission" date="2016-10" db="EMBL/GenBank/DDBJ databases">
        <authorList>
            <person name="de Groot N.N."/>
        </authorList>
    </citation>
    <scope>NUCLEOTIDE SEQUENCE [LARGE SCALE GENOMIC DNA]</scope>
    <source>
        <strain evidence="2 3">S5-249</strain>
    </source>
</reference>
<name>A0A1I6LE16_9SPHN</name>